<evidence type="ECO:0000256" key="1">
    <source>
        <dbReference type="SAM" id="MobiDB-lite"/>
    </source>
</evidence>
<feature type="compositionally biased region" description="Acidic residues" evidence="1">
    <location>
        <begin position="210"/>
        <end position="220"/>
    </location>
</feature>
<reference evidence="2" key="2">
    <citation type="submission" date="2020-05" db="UniProtKB">
        <authorList>
            <consortium name="EnsemblMetazoa"/>
        </authorList>
    </citation>
    <scope>IDENTIFICATION</scope>
    <source>
        <strain evidence="2">Epiroticus2</strain>
    </source>
</reference>
<feature type="region of interest" description="Disordered" evidence="1">
    <location>
        <begin position="138"/>
        <end position="224"/>
    </location>
</feature>
<feature type="compositionally biased region" description="Basic and acidic residues" evidence="1">
    <location>
        <begin position="29"/>
        <end position="44"/>
    </location>
</feature>
<protein>
    <submittedName>
        <fullName evidence="2">Uncharacterized protein</fullName>
    </submittedName>
</protein>
<evidence type="ECO:0000313" key="2">
    <source>
        <dbReference type="EnsemblMetazoa" id="AEPI008442-PA"/>
    </source>
</evidence>
<proteinExistence type="predicted"/>
<dbReference type="Proteomes" id="UP000075885">
    <property type="component" value="Unassembled WGS sequence"/>
</dbReference>
<accession>A0A182PNB5</accession>
<dbReference type="EnsemblMetazoa" id="AEPI008442-RA">
    <property type="protein sequence ID" value="AEPI008442-PA"/>
    <property type="gene ID" value="AEPI008442"/>
</dbReference>
<dbReference type="InterPro" id="IPR010736">
    <property type="entry name" value="SHIPPO-rpt"/>
</dbReference>
<evidence type="ECO:0000313" key="3">
    <source>
        <dbReference type="Proteomes" id="UP000075885"/>
    </source>
</evidence>
<feature type="compositionally biased region" description="Polar residues" evidence="1">
    <location>
        <begin position="159"/>
        <end position="176"/>
    </location>
</feature>
<sequence length="264" mass="29421">MTDRPVSRLAISDPTVCYHDPNHPGPGHYDPEKPQQSRFHEKANKKPSSHLPCCYTYGQYCSEPFFRPPPGRYDLRDAQASSFGSQTRCAHQYGTVTIRLNSIDIPVRPRKGRRNMKVAFLSGSARWKDRDFFPIGGLGKATAGTRCKRSGPKQPMEHVTTSNESLSLQRGSQTSPPRIMRNGTERETEREPSPGSGSPRTSPAMNGQLEAEEEKVEGEEVNGKRVSADLVQLLVAHGITRGELPPLSKNKIPTKFFTVPRLRI</sequence>
<dbReference type="VEuPathDB" id="VectorBase:AEPI008442"/>
<dbReference type="AlphaFoldDB" id="A0A182PNB5"/>
<keyword evidence="3" id="KW-1185">Reference proteome</keyword>
<dbReference type="Pfam" id="PF07004">
    <property type="entry name" value="SHIPPO-rpt"/>
    <property type="match status" value="1"/>
</dbReference>
<feature type="compositionally biased region" description="Low complexity" evidence="1">
    <location>
        <begin position="193"/>
        <end position="203"/>
    </location>
</feature>
<organism evidence="2 3">
    <name type="scientific">Anopheles epiroticus</name>
    <dbReference type="NCBI Taxonomy" id="199890"/>
    <lineage>
        <taxon>Eukaryota</taxon>
        <taxon>Metazoa</taxon>
        <taxon>Ecdysozoa</taxon>
        <taxon>Arthropoda</taxon>
        <taxon>Hexapoda</taxon>
        <taxon>Insecta</taxon>
        <taxon>Pterygota</taxon>
        <taxon>Neoptera</taxon>
        <taxon>Endopterygota</taxon>
        <taxon>Diptera</taxon>
        <taxon>Nematocera</taxon>
        <taxon>Culicoidea</taxon>
        <taxon>Culicidae</taxon>
        <taxon>Anophelinae</taxon>
        <taxon>Anopheles</taxon>
    </lineage>
</organism>
<feature type="compositionally biased region" description="Basic and acidic residues" evidence="1">
    <location>
        <begin position="183"/>
        <end position="192"/>
    </location>
</feature>
<name>A0A182PNB5_9DIPT</name>
<feature type="region of interest" description="Disordered" evidence="1">
    <location>
        <begin position="1"/>
        <end position="46"/>
    </location>
</feature>
<reference evidence="3" key="1">
    <citation type="submission" date="2013-03" db="EMBL/GenBank/DDBJ databases">
        <title>The Genome Sequence of Anopheles epiroticus epiroticus2.</title>
        <authorList>
            <consortium name="The Broad Institute Genomics Platform"/>
            <person name="Neafsey D.E."/>
            <person name="Howell P."/>
            <person name="Walker B."/>
            <person name="Young S.K."/>
            <person name="Zeng Q."/>
            <person name="Gargeya S."/>
            <person name="Fitzgerald M."/>
            <person name="Haas B."/>
            <person name="Abouelleil A."/>
            <person name="Allen A.W."/>
            <person name="Alvarado L."/>
            <person name="Arachchi H.M."/>
            <person name="Berlin A.M."/>
            <person name="Chapman S.B."/>
            <person name="Gainer-Dewar J."/>
            <person name="Goldberg J."/>
            <person name="Griggs A."/>
            <person name="Gujja S."/>
            <person name="Hansen M."/>
            <person name="Howarth C."/>
            <person name="Imamovic A."/>
            <person name="Ireland A."/>
            <person name="Larimer J."/>
            <person name="McCowan C."/>
            <person name="Murphy C."/>
            <person name="Pearson M."/>
            <person name="Poon T.W."/>
            <person name="Priest M."/>
            <person name="Roberts A."/>
            <person name="Saif S."/>
            <person name="Shea T."/>
            <person name="Sisk P."/>
            <person name="Sykes S."/>
            <person name="Wortman J."/>
            <person name="Nusbaum C."/>
            <person name="Birren B."/>
        </authorList>
    </citation>
    <scope>NUCLEOTIDE SEQUENCE [LARGE SCALE GENOMIC DNA]</scope>
    <source>
        <strain evidence="3">Epiroticus2</strain>
    </source>
</reference>